<sequence>MKTISKLSQLDLVRGLPKIKFDKDKICEACVRGKQVKSSFYPKDFISTKKPLELLHIDLFGPVNTTSLGGKQYGFVIVDDFSRYTWVLFLKNKDESCDAFQNFCKLVQNEQSSNIISVRSDHGGEFENSSFKSFFDENDNLGKFDSKSDKAIFLGYATNSKGYRIYNLKTQTMEISMNIIFDEFDDLIMPSIDDEQERLTSQDIPNQKKEDDPLLPPKTLRIVGNHPQDQIIGSSTDGIRTRLSFKDNDNNMAMISQIEPKSIGEAIIDNSWVEAMREELLQFEKNQVWLLVPSPTDHSIIGTRWVFRNKLDEEG</sequence>
<name>A0ACB0IZ37_TRIPR</name>
<reference evidence="1" key="1">
    <citation type="submission" date="2023-10" db="EMBL/GenBank/DDBJ databases">
        <authorList>
            <person name="Rodriguez Cubillos JULIANA M."/>
            <person name="De Vega J."/>
        </authorList>
    </citation>
    <scope>NUCLEOTIDE SEQUENCE</scope>
</reference>
<dbReference type="EMBL" id="CASHSV030000013">
    <property type="protein sequence ID" value="CAJ2637126.1"/>
    <property type="molecule type" value="Genomic_DNA"/>
</dbReference>
<comment type="caution">
    <text evidence="1">The sequence shown here is derived from an EMBL/GenBank/DDBJ whole genome shotgun (WGS) entry which is preliminary data.</text>
</comment>
<dbReference type="Proteomes" id="UP001177021">
    <property type="component" value="Unassembled WGS sequence"/>
</dbReference>
<gene>
    <name evidence="1" type="ORF">MILVUS5_LOCUS7518</name>
</gene>
<proteinExistence type="predicted"/>
<keyword evidence="2" id="KW-1185">Reference proteome</keyword>
<evidence type="ECO:0000313" key="2">
    <source>
        <dbReference type="Proteomes" id="UP001177021"/>
    </source>
</evidence>
<accession>A0ACB0IZ37</accession>
<evidence type="ECO:0000313" key="1">
    <source>
        <dbReference type="EMBL" id="CAJ2637126.1"/>
    </source>
</evidence>
<organism evidence="1 2">
    <name type="scientific">Trifolium pratense</name>
    <name type="common">Red clover</name>
    <dbReference type="NCBI Taxonomy" id="57577"/>
    <lineage>
        <taxon>Eukaryota</taxon>
        <taxon>Viridiplantae</taxon>
        <taxon>Streptophyta</taxon>
        <taxon>Embryophyta</taxon>
        <taxon>Tracheophyta</taxon>
        <taxon>Spermatophyta</taxon>
        <taxon>Magnoliopsida</taxon>
        <taxon>eudicotyledons</taxon>
        <taxon>Gunneridae</taxon>
        <taxon>Pentapetalae</taxon>
        <taxon>rosids</taxon>
        <taxon>fabids</taxon>
        <taxon>Fabales</taxon>
        <taxon>Fabaceae</taxon>
        <taxon>Papilionoideae</taxon>
        <taxon>50 kb inversion clade</taxon>
        <taxon>NPAAA clade</taxon>
        <taxon>Hologalegina</taxon>
        <taxon>IRL clade</taxon>
        <taxon>Trifolieae</taxon>
        <taxon>Trifolium</taxon>
    </lineage>
</organism>
<protein>
    <submittedName>
        <fullName evidence="1">Uncharacterized protein</fullName>
    </submittedName>
</protein>